<keyword evidence="1" id="KW-0812">Transmembrane</keyword>
<accession>A0ABU1E698</accession>
<name>A0ABU1E698_9FLAO</name>
<feature type="transmembrane region" description="Helical" evidence="1">
    <location>
        <begin position="70"/>
        <end position="89"/>
    </location>
</feature>
<reference evidence="2 3" key="1">
    <citation type="submission" date="2023-08" db="EMBL/GenBank/DDBJ databases">
        <authorList>
            <person name="Maltman C."/>
        </authorList>
    </citation>
    <scope>NUCLEOTIDE SEQUENCE [LARGE SCALE GENOMIC DNA]</scope>
    <source>
        <strain evidence="2 3">ES2</strain>
    </source>
</reference>
<dbReference type="EMBL" id="JAVIXS010000014">
    <property type="protein sequence ID" value="MDR4953344.1"/>
    <property type="molecule type" value="Genomic_DNA"/>
</dbReference>
<keyword evidence="1" id="KW-1133">Transmembrane helix</keyword>
<evidence type="ECO:0000313" key="3">
    <source>
        <dbReference type="Proteomes" id="UP001260959"/>
    </source>
</evidence>
<proteinExistence type="predicted"/>
<feature type="transmembrane region" description="Helical" evidence="1">
    <location>
        <begin position="41"/>
        <end position="64"/>
    </location>
</feature>
<organism evidence="2 3">
    <name type="scientific">Chryseobacterium metallicongregator</name>
    <dbReference type="NCBI Taxonomy" id="3073042"/>
    <lineage>
        <taxon>Bacteria</taxon>
        <taxon>Pseudomonadati</taxon>
        <taxon>Bacteroidota</taxon>
        <taxon>Flavobacteriia</taxon>
        <taxon>Flavobacteriales</taxon>
        <taxon>Weeksellaceae</taxon>
        <taxon>Chryseobacterium group</taxon>
        <taxon>Chryseobacterium</taxon>
    </lineage>
</organism>
<keyword evidence="1" id="KW-0472">Membrane</keyword>
<feature type="transmembrane region" description="Helical" evidence="1">
    <location>
        <begin position="101"/>
        <end position="119"/>
    </location>
</feature>
<evidence type="ECO:0000256" key="1">
    <source>
        <dbReference type="SAM" id="Phobius"/>
    </source>
</evidence>
<dbReference type="Proteomes" id="UP001260959">
    <property type="component" value="Unassembled WGS sequence"/>
</dbReference>
<sequence length="124" mass="14278">MKTLRFLAFIPAFFIVVFLLNLIINFVAPIIGFENMSKQNWFAYFTQPFIIVAISTIIAVQIYPNNNKRIGIILVGVLLIIFCSITIYSMNELKVSMRRQLVIFTAAFAGYLVAGYNSWRQHYV</sequence>
<keyword evidence="3" id="KW-1185">Reference proteome</keyword>
<protein>
    <submittedName>
        <fullName evidence="2">Uncharacterized protein</fullName>
    </submittedName>
</protein>
<gene>
    <name evidence="2" type="ORF">REB14_14280</name>
</gene>
<comment type="caution">
    <text evidence="2">The sequence shown here is derived from an EMBL/GenBank/DDBJ whole genome shotgun (WGS) entry which is preliminary data.</text>
</comment>
<feature type="transmembrane region" description="Helical" evidence="1">
    <location>
        <begin position="6"/>
        <end position="29"/>
    </location>
</feature>
<evidence type="ECO:0000313" key="2">
    <source>
        <dbReference type="EMBL" id="MDR4953344.1"/>
    </source>
</evidence>
<dbReference type="RefSeq" id="WP_309522494.1">
    <property type="nucleotide sequence ID" value="NZ_JAVIXS010000014.1"/>
</dbReference>